<dbReference type="EMBL" id="BMXL01000001">
    <property type="protein sequence ID" value="GHD16074.1"/>
    <property type="molecule type" value="Genomic_DNA"/>
</dbReference>
<protein>
    <submittedName>
        <fullName evidence="1">Uncharacterized protein</fullName>
    </submittedName>
</protein>
<reference evidence="1 2" key="1">
    <citation type="journal article" date="2014" name="Int. J. Syst. Evol. Microbiol.">
        <title>Complete genome sequence of Corynebacterium casei LMG S-19264T (=DSM 44701T), isolated from a smear-ripened cheese.</title>
        <authorList>
            <consortium name="US DOE Joint Genome Institute (JGI-PGF)"/>
            <person name="Walter F."/>
            <person name="Albersmeier A."/>
            <person name="Kalinowski J."/>
            <person name="Ruckert C."/>
        </authorList>
    </citation>
    <scope>NUCLEOTIDE SEQUENCE [LARGE SCALE GENOMIC DNA]</scope>
    <source>
        <strain evidence="1 2">KCTC 19473</strain>
    </source>
</reference>
<sequence length="70" mass="7884">MSGVLLYKRLVTGVTHAGPAQQHPLQLAQDLVETQTDVTDFGASLRRVRKAWAAVTRVTWWCQPRQVRPS</sequence>
<dbReference type="Proteomes" id="UP000654947">
    <property type="component" value="Unassembled WGS sequence"/>
</dbReference>
<evidence type="ECO:0000313" key="1">
    <source>
        <dbReference type="EMBL" id="GHD16074.1"/>
    </source>
</evidence>
<proteinExistence type="predicted"/>
<organism evidence="1 2">
    <name type="scientific">Nocardiopsis kunsanensis</name>
    <dbReference type="NCBI Taxonomy" id="141693"/>
    <lineage>
        <taxon>Bacteria</taxon>
        <taxon>Bacillati</taxon>
        <taxon>Actinomycetota</taxon>
        <taxon>Actinomycetes</taxon>
        <taxon>Streptosporangiales</taxon>
        <taxon>Nocardiopsidaceae</taxon>
        <taxon>Nocardiopsis</taxon>
    </lineage>
</organism>
<comment type="caution">
    <text evidence="1">The sequence shown here is derived from an EMBL/GenBank/DDBJ whole genome shotgun (WGS) entry which is preliminary data.</text>
</comment>
<evidence type="ECO:0000313" key="2">
    <source>
        <dbReference type="Proteomes" id="UP000654947"/>
    </source>
</evidence>
<gene>
    <name evidence="1" type="ORF">GCM10007147_04150</name>
</gene>
<accession>A0A919CEM3</accession>
<keyword evidence="2" id="KW-1185">Reference proteome</keyword>
<name>A0A919CEM3_9ACTN</name>
<dbReference type="AlphaFoldDB" id="A0A919CEM3"/>